<evidence type="ECO:0000313" key="3">
    <source>
        <dbReference type="Proteomes" id="UP000193920"/>
    </source>
</evidence>
<organism evidence="2 3">
    <name type="scientific">Neocallimastix californiae</name>
    <dbReference type="NCBI Taxonomy" id="1754190"/>
    <lineage>
        <taxon>Eukaryota</taxon>
        <taxon>Fungi</taxon>
        <taxon>Fungi incertae sedis</taxon>
        <taxon>Chytridiomycota</taxon>
        <taxon>Chytridiomycota incertae sedis</taxon>
        <taxon>Neocallimastigomycetes</taxon>
        <taxon>Neocallimastigales</taxon>
        <taxon>Neocallimastigaceae</taxon>
        <taxon>Neocallimastix</taxon>
    </lineage>
</organism>
<dbReference type="STRING" id="1754190.A0A1Y2CXX5"/>
<evidence type="ECO:0000256" key="1">
    <source>
        <dbReference type="SAM" id="MobiDB-lite"/>
    </source>
</evidence>
<dbReference type="GO" id="GO:0005634">
    <property type="term" value="C:nucleus"/>
    <property type="evidence" value="ECO:0007669"/>
    <property type="project" value="TreeGrafter"/>
</dbReference>
<feature type="compositionally biased region" description="Low complexity" evidence="1">
    <location>
        <begin position="223"/>
        <end position="233"/>
    </location>
</feature>
<accession>A0A1Y2CXX5</accession>
<sequence length="426" mass="47094">MSGLLNLNYYSDDESENEDNQESNNSSNTLNTAINTDSPGLLSLVNYNNDDDDSEEENTDNNSGDVIIYNTKKNTSHKKRKISDSSVDKTNGNSPRPKKANSLFASLIRRKVNTQQKQKSSSKLQNNSDNSSDIESGANPSLAITQLINNTLNNENSSLKVINLHDPERTLALKKRIADLLNPPKSSDKIVEKNLNNENNIDNDSKSEKKNGEITDENKMDIDSNNNNDNNNSNEEKEEEVKLNLEEYGLPKEVDTKCDQELLNRFSEWRYKKSKGLVFDKTFEKDSALEDPFIIRNLIDSLGIKEIGSNFSKDRFDPTILPKIPIQLPNQGGTVGVMPGIQFVPSNTSKTSGIDLAEVSAKIQQQIKNAAAKAAAATANANKIASSLSSAIKQNNIPITITNSINTTTNTLPSTGHVKKSKWDMQ</sequence>
<feature type="region of interest" description="Disordered" evidence="1">
    <location>
        <begin position="183"/>
        <end position="241"/>
    </location>
</feature>
<feature type="compositionally biased region" description="Acidic residues" evidence="1">
    <location>
        <begin position="49"/>
        <end position="59"/>
    </location>
</feature>
<dbReference type="PANTHER" id="PTHR13464">
    <property type="entry name" value="TRANSCRIPTIONAL REGULATOR PROTEIN HCNGP"/>
    <property type="match status" value="1"/>
</dbReference>
<dbReference type="EMBL" id="MCOG01000096">
    <property type="protein sequence ID" value="ORY51185.1"/>
    <property type="molecule type" value="Genomic_DNA"/>
</dbReference>
<proteinExistence type="predicted"/>
<protein>
    <recommendedName>
        <fullName evidence="4">HCNGP-domain-containing protein</fullName>
    </recommendedName>
</protein>
<feature type="region of interest" description="Disordered" evidence="1">
    <location>
        <begin position="1"/>
        <end position="99"/>
    </location>
</feature>
<feature type="compositionally biased region" description="Polar residues" evidence="1">
    <location>
        <begin position="29"/>
        <end position="38"/>
    </location>
</feature>
<dbReference type="PANTHER" id="PTHR13464:SF0">
    <property type="entry name" value="SAP30-BINDING PROTEIN"/>
    <property type="match status" value="1"/>
</dbReference>
<dbReference type="InterPro" id="IPR012479">
    <property type="entry name" value="SAP30BP"/>
</dbReference>
<dbReference type="GO" id="GO:0006355">
    <property type="term" value="P:regulation of DNA-templated transcription"/>
    <property type="evidence" value="ECO:0007669"/>
    <property type="project" value="InterPro"/>
</dbReference>
<evidence type="ECO:0008006" key="4">
    <source>
        <dbReference type="Google" id="ProtNLM"/>
    </source>
</evidence>
<name>A0A1Y2CXX5_9FUNG</name>
<keyword evidence="3" id="KW-1185">Reference proteome</keyword>
<feature type="compositionally biased region" description="Acidic residues" evidence="1">
    <location>
        <begin position="11"/>
        <end position="21"/>
    </location>
</feature>
<dbReference type="Pfam" id="PF07818">
    <property type="entry name" value="HCNGP"/>
    <property type="match status" value="1"/>
</dbReference>
<reference evidence="2 3" key="1">
    <citation type="submission" date="2016-08" db="EMBL/GenBank/DDBJ databases">
        <title>A Parts List for Fungal Cellulosomes Revealed by Comparative Genomics.</title>
        <authorList>
            <consortium name="DOE Joint Genome Institute"/>
            <person name="Haitjema C.H."/>
            <person name="Gilmore S.P."/>
            <person name="Henske J.K."/>
            <person name="Solomon K.V."/>
            <person name="De Groot R."/>
            <person name="Kuo A."/>
            <person name="Mondo S.J."/>
            <person name="Salamov A.A."/>
            <person name="Labutti K."/>
            <person name="Zhao Z."/>
            <person name="Chiniquy J."/>
            <person name="Barry K."/>
            <person name="Brewer H.M."/>
            <person name="Purvine S.O."/>
            <person name="Wright A.T."/>
            <person name="Boxma B."/>
            <person name="Van Alen T."/>
            <person name="Hackstein J.H."/>
            <person name="Baker S.E."/>
            <person name="Grigoriev I.V."/>
            <person name="O'Malley M.A."/>
        </authorList>
    </citation>
    <scope>NUCLEOTIDE SEQUENCE [LARGE SCALE GENOMIC DNA]</scope>
    <source>
        <strain evidence="2 3">G1</strain>
    </source>
</reference>
<feature type="compositionally biased region" description="Low complexity" evidence="1">
    <location>
        <begin position="193"/>
        <end position="202"/>
    </location>
</feature>
<gene>
    <name evidence="2" type="ORF">LY90DRAFT_508407</name>
</gene>
<comment type="caution">
    <text evidence="2">The sequence shown here is derived from an EMBL/GenBank/DDBJ whole genome shotgun (WGS) entry which is preliminary data.</text>
</comment>
<feature type="region of interest" description="Disordered" evidence="1">
    <location>
        <begin position="112"/>
        <end position="138"/>
    </location>
</feature>
<dbReference type="Proteomes" id="UP000193920">
    <property type="component" value="Unassembled WGS sequence"/>
</dbReference>
<dbReference type="AlphaFoldDB" id="A0A1Y2CXX5"/>
<feature type="compositionally biased region" description="Low complexity" evidence="1">
    <location>
        <begin position="113"/>
        <end position="131"/>
    </location>
</feature>
<dbReference type="OrthoDB" id="1714508at2759"/>
<feature type="compositionally biased region" description="Basic and acidic residues" evidence="1">
    <location>
        <begin position="203"/>
        <end position="222"/>
    </location>
</feature>
<evidence type="ECO:0000313" key="2">
    <source>
        <dbReference type="EMBL" id="ORY51185.1"/>
    </source>
</evidence>